<name>A0A084JB49_9CLOT</name>
<proteinExistence type="predicted"/>
<dbReference type="Proteomes" id="UP000028542">
    <property type="component" value="Unassembled WGS sequence"/>
</dbReference>
<dbReference type="Pfam" id="PF07561">
    <property type="entry name" value="DUF1540"/>
    <property type="match status" value="2"/>
</dbReference>
<dbReference type="STRING" id="318464.IO99_10930"/>
<accession>A0A084JB49</accession>
<reference evidence="2 3" key="1">
    <citation type="submission" date="2014-07" db="EMBL/GenBank/DDBJ databases">
        <title>Draft genome of Clostridium sulfidigenes 113A isolated from sediments associated with methane hydrate from Krishna Godavari basin.</title>
        <authorList>
            <person name="Honkalas V.S."/>
            <person name="Dabir A.P."/>
            <person name="Arora P."/>
            <person name="Dhakephalkar P.K."/>
        </authorList>
    </citation>
    <scope>NUCLEOTIDE SEQUENCE [LARGE SCALE GENOMIC DNA]</scope>
    <source>
        <strain evidence="2 3">113A</strain>
    </source>
</reference>
<keyword evidence="3" id="KW-1185">Reference proteome</keyword>
<dbReference type="InterPro" id="IPR011437">
    <property type="entry name" value="DUF1540"/>
</dbReference>
<organism evidence="2 3">
    <name type="scientific">Clostridium sulfidigenes</name>
    <dbReference type="NCBI Taxonomy" id="318464"/>
    <lineage>
        <taxon>Bacteria</taxon>
        <taxon>Bacillati</taxon>
        <taxon>Bacillota</taxon>
        <taxon>Clostridia</taxon>
        <taxon>Eubacteriales</taxon>
        <taxon>Clostridiaceae</taxon>
        <taxon>Clostridium</taxon>
    </lineage>
</organism>
<dbReference type="RefSeq" id="WP_035133147.1">
    <property type="nucleotide sequence ID" value="NZ_JPMD01000025.1"/>
</dbReference>
<evidence type="ECO:0000313" key="3">
    <source>
        <dbReference type="Proteomes" id="UP000028542"/>
    </source>
</evidence>
<evidence type="ECO:0000259" key="1">
    <source>
        <dbReference type="Pfam" id="PF07561"/>
    </source>
</evidence>
<gene>
    <name evidence="2" type="ORF">IO99_10930</name>
</gene>
<dbReference type="EMBL" id="JPMD01000025">
    <property type="protein sequence ID" value="KEZ86183.1"/>
    <property type="molecule type" value="Genomic_DNA"/>
</dbReference>
<dbReference type="AlphaFoldDB" id="A0A084JB49"/>
<feature type="domain" description="DUF1540" evidence="1">
    <location>
        <begin position="62"/>
        <end position="100"/>
    </location>
</feature>
<protein>
    <recommendedName>
        <fullName evidence="1">DUF1540 domain-containing protein</fullName>
    </recommendedName>
</protein>
<feature type="domain" description="DUF1540" evidence="1">
    <location>
        <begin position="5"/>
        <end position="42"/>
    </location>
</feature>
<sequence>MTKLKCDACSCAYNNDYYCCIDSIQVGGREATHKSSTCCDSFAEKSGAMSNSNQRSNPEMVVGCEATNCVYNANHKCDASEICISGDHACKPRETECATFHCK</sequence>
<evidence type="ECO:0000313" key="2">
    <source>
        <dbReference type="EMBL" id="KEZ86183.1"/>
    </source>
</evidence>
<comment type="caution">
    <text evidence="2">The sequence shown here is derived from an EMBL/GenBank/DDBJ whole genome shotgun (WGS) entry which is preliminary data.</text>
</comment>
<dbReference type="eggNOG" id="ENOG50330E2">
    <property type="taxonomic scope" value="Bacteria"/>
</dbReference>